<evidence type="ECO:0000313" key="3">
    <source>
        <dbReference type="EMBL" id="CUO59915.1"/>
    </source>
</evidence>
<feature type="domain" description="Glycosyltransferase subfamily 4-like N-terminal" evidence="2">
    <location>
        <begin position="24"/>
        <end position="190"/>
    </location>
</feature>
<name>A0A174GHG6_9CLOT</name>
<reference evidence="3 4" key="1">
    <citation type="submission" date="2015-09" db="EMBL/GenBank/DDBJ databases">
        <authorList>
            <consortium name="Pathogen Informatics"/>
        </authorList>
    </citation>
    <scope>NUCLEOTIDE SEQUENCE [LARGE SCALE GENOMIC DNA]</scope>
    <source>
        <strain evidence="3 4">2789STDY5834856</strain>
    </source>
</reference>
<dbReference type="EC" id="2.4.1.11" evidence="3"/>
<keyword evidence="3" id="KW-0808">Transferase</keyword>
<evidence type="ECO:0000259" key="2">
    <source>
        <dbReference type="Pfam" id="PF13439"/>
    </source>
</evidence>
<feature type="domain" description="Glycosyl transferase family 1" evidence="1">
    <location>
        <begin position="199"/>
        <end position="347"/>
    </location>
</feature>
<dbReference type="RefSeq" id="WP_055265916.1">
    <property type="nucleotide sequence ID" value="NZ_CABIXQ010000011.1"/>
</dbReference>
<proteinExistence type="predicted"/>
<dbReference type="InterPro" id="IPR001296">
    <property type="entry name" value="Glyco_trans_1"/>
</dbReference>
<sequence length="385" mass="44062">MHIMFIPSWYANERNKVHGSFFKEQALALQSKGVKITVAYNEIWPLTLINKVKEKSGLYFNIEDNLRTYRYKNYNFIPKSPLMFKVFNKRMEKLFKEIEKKEGKIDIIHAQSSLWGGISAAYLSKKFNVPLVITEHSSVERGPYIRKSYIPCIVDSYNTAKELIAVGNGLKRELEELTKRDDIKVIGNLIHFSDFQLKDRKPNDKFIFFSLAFLEGEKGFDTLIKSFSKAFKDTNNCELVIGGDGSQREWLELLANKEGVSNKVTFLGALSRHDVSKWMKQADAFVLPSRYETFGVVYIEALASGTPVIGTFNGGAEDIITKDNGYIVNVDDINALANAMEKMAMNKDKFIPEKLREDCFNRFNPDVIADKIISVYKNIIKESEF</sequence>
<dbReference type="AlphaFoldDB" id="A0A174GHG6"/>
<dbReference type="OrthoDB" id="9795068at2"/>
<dbReference type="GO" id="GO:0004373">
    <property type="term" value="F:alpha-1,4-glucan glucosyltransferase (UDP-glucose donor) activity"/>
    <property type="evidence" value="ECO:0007669"/>
    <property type="project" value="UniProtKB-EC"/>
</dbReference>
<dbReference type="PANTHER" id="PTHR45947:SF3">
    <property type="entry name" value="SULFOQUINOVOSYL TRANSFERASE SQD2"/>
    <property type="match status" value="1"/>
</dbReference>
<dbReference type="SUPFAM" id="SSF53756">
    <property type="entry name" value="UDP-Glycosyltransferase/glycogen phosphorylase"/>
    <property type="match status" value="1"/>
</dbReference>
<dbReference type="Pfam" id="PF00534">
    <property type="entry name" value="Glycos_transf_1"/>
    <property type="match status" value="1"/>
</dbReference>
<keyword evidence="3" id="KW-0328">Glycosyltransferase</keyword>
<organism evidence="3 4">
    <name type="scientific">Clostridium disporicum</name>
    <dbReference type="NCBI Taxonomy" id="84024"/>
    <lineage>
        <taxon>Bacteria</taxon>
        <taxon>Bacillati</taxon>
        <taxon>Bacillota</taxon>
        <taxon>Clostridia</taxon>
        <taxon>Eubacteriales</taxon>
        <taxon>Clostridiaceae</taxon>
        <taxon>Clostridium</taxon>
    </lineage>
</organism>
<dbReference type="EMBL" id="CYZX01000011">
    <property type="protein sequence ID" value="CUO59915.1"/>
    <property type="molecule type" value="Genomic_DNA"/>
</dbReference>
<evidence type="ECO:0000313" key="4">
    <source>
        <dbReference type="Proteomes" id="UP000095594"/>
    </source>
</evidence>
<dbReference type="Proteomes" id="UP000095594">
    <property type="component" value="Unassembled WGS sequence"/>
</dbReference>
<gene>
    <name evidence="3" type="ORF">ERS852471_01862</name>
</gene>
<accession>A0A174GHG6</accession>
<dbReference type="Gene3D" id="3.40.50.2000">
    <property type="entry name" value="Glycogen Phosphorylase B"/>
    <property type="match status" value="2"/>
</dbReference>
<dbReference type="InterPro" id="IPR050194">
    <property type="entry name" value="Glycosyltransferase_grp1"/>
</dbReference>
<evidence type="ECO:0000259" key="1">
    <source>
        <dbReference type="Pfam" id="PF00534"/>
    </source>
</evidence>
<dbReference type="PANTHER" id="PTHR45947">
    <property type="entry name" value="SULFOQUINOVOSYL TRANSFERASE SQD2"/>
    <property type="match status" value="1"/>
</dbReference>
<dbReference type="Pfam" id="PF13439">
    <property type="entry name" value="Glyco_transf_4"/>
    <property type="match status" value="1"/>
</dbReference>
<dbReference type="InterPro" id="IPR028098">
    <property type="entry name" value="Glyco_trans_4-like_N"/>
</dbReference>
<protein>
    <submittedName>
        <fullName evidence="3">Group 1 glycosyl transferase</fullName>
        <ecNumber evidence="3">2.4.1.11</ecNumber>
    </submittedName>
</protein>